<keyword evidence="2" id="KW-1185">Reference proteome</keyword>
<accession>A0ACB7XKA3</accession>
<dbReference type="EMBL" id="CM037160">
    <property type="protein sequence ID" value="KAH7841230.1"/>
    <property type="molecule type" value="Genomic_DNA"/>
</dbReference>
<evidence type="ECO:0000313" key="2">
    <source>
        <dbReference type="Proteomes" id="UP000828048"/>
    </source>
</evidence>
<reference evidence="1 2" key="1">
    <citation type="journal article" date="2021" name="Hortic Res">
        <title>High-quality reference genome and annotation aids understanding of berry development for evergreen blueberry (Vaccinium darrowii).</title>
        <authorList>
            <person name="Yu J."/>
            <person name="Hulse-Kemp A.M."/>
            <person name="Babiker E."/>
            <person name="Staton M."/>
        </authorList>
    </citation>
    <scope>NUCLEOTIDE SEQUENCE [LARGE SCALE GENOMIC DNA]</scope>
    <source>
        <strain evidence="2">cv. NJ 8807/NJ 8810</strain>
        <tissue evidence="1">Young leaf</tissue>
    </source>
</reference>
<proteinExistence type="predicted"/>
<organism evidence="1 2">
    <name type="scientific">Vaccinium darrowii</name>
    <dbReference type="NCBI Taxonomy" id="229202"/>
    <lineage>
        <taxon>Eukaryota</taxon>
        <taxon>Viridiplantae</taxon>
        <taxon>Streptophyta</taxon>
        <taxon>Embryophyta</taxon>
        <taxon>Tracheophyta</taxon>
        <taxon>Spermatophyta</taxon>
        <taxon>Magnoliopsida</taxon>
        <taxon>eudicotyledons</taxon>
        <taxon>Gunneridae</taxon>
        <taxon>Pentapetalae</taxon>
        <taxon>asterids</taxon>
        <taxon>Ericales</taxon>
        <taxon>Ericaceae</taxon>
        <taxon>Vaccinioideae</taxon>
        <taxon>Vaccinieae</taxon>
        <taxon>Vaccinium</taxon>
    </lineage>
</organism>
<protein>
    <submittedName>
        <fullName evidence="1">Uncharacterized protein</fullName>
    </submittedName>
</protein>
<comment type="caution">
    <text evidence="1">The sequence shown here is derived from an EMBL/GenBank/DDBJ whole genome shotgun (WGS) entry which is preliminary data.</text>
</comment>
<sequence length="142" mass="16177">MLGILLSYFSENSFDSKTKLRERNINPSYVCRDDLDEKKSATKLKKRDNKGRPESTPLLRKEEKSEREQNHGRRGKEKEGIKVKILMTKEEAARLLLKCKDGGVLEFEDVARELVQIPATRVSVVASAKGEDRVLGSIPEEF</sequence>
<dbReference type="Proteomes" id="UP000828048">
    <property type="component" value="Chromosome 10"/>
</dbReference>
<evidence type="ECO:0000313" key="1">
    <source>
        <dbReference type="EMBL" id="KAH7841230.1"/>
    </source>
</evidence>
<name>A0ACB7XKA3_9ERIC</name>
<gene>
    <name evidence="1" type="ORF">Vadar_027362</name>
</gene>